<dbReference type="InterPro" id="IPR003661">
    <property type="entry name" value="HisK_dim/P_dom"/>
</dbReference>
<dbReference type="InterPro" id="IPR036890">
    <property type="entry name" value="HATPase_C_sf"/>
</dbReference>
<keyword evidence="6" id="KW-1003">Cell membrane</keyword>
<dbReference type="InterPro" id="IPR003594">
    <property type="entry name" value="HATPase_dom"/>
</dbReference>
<keyword evidence="17" id="KW-0843">Virulence</keyword>
<evidence type="ECO:0000256" key="6">
    <source>
        <dbReference type="ARBA" id="ARBA00022475"/>
    </source>
</evidence>
<dbReference type="RefSeq" id="WP_379904912.1">
    <property type="nucleotide sequence ID" value="NZ_JBHRTR010000036.1"/>
</dbReference>
<feature type="domain" description="Histidine kinase" evidence="22">
    <location>
        <begin position="285"/>
        <end position="490"/>
    </location>
</feature>
<gene>
    <name evidence="24" type="ORF">ACFOGJ_22720</name>
</gene>
<comment type="subcellular location">
    <subcellularLocation>
        <location evidence="4">Cell membrane</location>
        <topology evidence="4">Multi-pass membrane protein</topology>
    </subcellularLocation>
</comment>
<comment type="caution">
    <text evidence="24">The sequence shown here is derived from an EMBL/GenBank/DDBJ whole genome shotgun (WGS) entry which is preliminary data.</text>
</comment>
<evidence type="ECO:0000313" key="24">
    <source>
        <dbReference type="EMBL" id="MFC3230082.1"/>
    </source>
</evidence>
<evidence type="ECO:0000259" key="22">
    <source>
        <dbReference type="PROSITE" id="PS50109"/>
    </source>
</evidence>
<evidence type="ECO:0000256" key="5">
    <source>
        <dbReference type="ARBA" id="ARBA00012438"/>
    </source>
</evidence>
<dbReference type="SUPFAM" id="SSF55874">
    <property type="entry name" value="ATPase domain of HSP90 chaperone/DNA topoisomerase II/histidine kinase"/>
    <property type="match status" value="1"/>
</dbReference>
<keyword evidence="21" id="KW-1133">Transmembrane helix</keyword>
<evidence type="ECO:0000256" key="1">
    <source>
        <dbReference type="ARBA" id="ARBA00000085"/>
    </source>
</evidence>
<dbReference type="InterPro" id="IPR050980">
    <property type="entry name" value="2C_sensor_his_kinase"/>
</dbReference>
<dbReference type="SUPFAM" id="SSF47384">
    <property type="entry name" value="Homodimeric domain of signal transducing histidine kinase"/>
    <property type="match status" value="1"/>
</dbReference>
<dbReference type="CDD" id="cd00075">
    <property type="entry name" value="HATPase"/>
    <property type="match status" value="1"/>
</dbReference>
<keyword evidence="12" id="KW-0067">ATP-binding</keyword>
<dbReference type="PROSITE" id="PS50885">
    <property type="entry name" value="HAMP"/>
    <property type="match status" value="1"/>
</dbReference>
<dbReference type="PROSITE" id="PS50109">
    <property type="entry name" value="HIS_KIN"/>
    <property type="match status" value="1"/>
</dbReference>
<dbReference type="InterPro" id="IPR003660">
    <property type="entry name" value="HAMP_dom"/>
</dbReference>
<keyword evidence="11" id="KW-0378">Hydrolase</keyword>
<evidence type="ECO:0000256" key="19">
    <source>
        <dbReference type="ARBA" id="ARBA00040454"/>
    </source>
</evidence>
<keyword evidence="8" id="KW-0808">Transferase</keyword>
<dbReference type="Proteomes" id="UP001595528">
    <property type="component" value="Unassembled WGS sequence"/>
</dbReference>
<dbReference type="PANTHER" id="PTHR44936:SF9">
    <property type="entry name" value="SENSOR PROTEIN CREC"/>
    <property type="match status" value="1"/>
</dbReference>
<evidence type="ECO:0000256" key="10">
    <source>
        <dbReference type="ARBA" id="ARBA00022777"/>
    </source>
</evidence>
<keyword evidence="13" id="KW-0460">Magnesium</keyword>
<dbReference type="EC" id="2.7.13.3" evidence="5"/>
<dbReference type="InterPro" id="IPR005467">
    <property type="entry name" value="His_kinase_dom"/>
</dbReference>
<comment type="cofactor">
    <cofactor evidence="2">
        <name>Mn(2+)</name>
        <dbReference type="ChEBI" id="CHEBI:29035"/>
    </cofactor>
</comment>
<evidence type="ECO:0000256" key="12">
    <source>
        <dbReference type="ARBA" id="ARBA00022840"/>
    </source>
</evidence>
<evidence type="ECO:0000256" key="4">
    <source>
        <dbReference type="ARBA" id="ARBA00004651"/>
    </source>
</evidence>
<evidence type="ECO:0000256" key="16">
    <source>
        <dbReference type="ARBA" id="ARBA00023016"/>
    </source>
</evidence>
<evidence type="ECO:0000256" key="7">
    <source>
        <dbReference type="ARBA" id="ARBA00022553"/>
    </source>
</evidence>
<feature type="transmembrane region" description="Helical" evidence="21">
    <location>
        <begin position="195"/>
        <end position="218"/>
    </location>
</feature>
<evidence type="ECO:0000256" key="11">
    <source>
        <dbReference type="ARBA" id="ARBA00022801"/>
    </source>
</evidence>
<keyword evidence="21" id="KW-0472">Membrane</keyword>
<evidence type="ECO:0000256" key="9">
    <source>
        <dbReference type="ARBA" id="ARBA00022741"/>
    </source>
</evidence>
<keyword evidence="18" id="KW-0464">Manganese</keyword>
<evidence type="ECO:0000256" key="20">
    <source>
        <dbReference type="ARBA" id="ARBA00041776"/>
    </source>
</evidence>
<evidence type="ECO:0000256" key="8">
    <source>
        <dbReference type="ARBA" id="ARBA00022679"/>
    </source>
</evidence>
<reference evidence="25" key="1">
    <citation type="journal article" date="2019" name="Int. J. Syst. Evol. Microbiol.">
        <title>The Global Catalogue of Microorganisms (GCM) 10K type strain sequencing project: providing services to taxonomists for standard genome sequencing and annotation.</title>
        <authorList>
            <consortium name="The Broad Institute Genomics Platform"/>
            <consortium name="The Broad Institute Genome Sequencing Center for Infectious Disease"/>
            <person name="Wu L."/>
            <person name="Ma J."/>
        </authorList>
    </citation>
    <scope>NUCLEOTIDE SEQUENCE [LARGE SCALE GENOMIC DNA]</scope>
    <source>
        <strain evidence="25">KCTC 42964</strain>
    </source>
</reference>
<protein>
    <recommendedName>
        <fullName evidence="19">Signal transduction histidine-protein kinase/phosphatase MprB</fullName>
        <ecNumber evidence="5">2.7.13.3</ecNumber>
    </recommendedName>
    <alternativeName>
        <fullName evidence="20">Mycobacterial persistence regulator B</fullName>
    </alternativeName>
</protein>
<keyword evidence="10" id="KW-0418">Kinase</keyword>
<dbReference type="InterPro" id="IPR004358">
    <property type="entry name" value="Sig_transdc_His_kin-like_C"/>
</dbReference>
<evidence type="ECO:0000256" key="3">
    <source>
        <dbReference type="ARBA" id="ARBA00001946"/>
    </source>
</evidence>
<evidence type="ECO:0000256" key="2">
    <source>
        <dbReference type="ARBA" id="ARBA00001936"/>
    </source>
</evidence>
<keyword evidence="9" id="KW-0547">Nucleotide-binding</keyword>
<keyword evidence="16" id="KW-0346">Stress response</keyword>
<evidence type="ECO:0000256" key="18">
    <source>
        <dbReference type="ARBA" id="ARBA00023211"/>
    </source>
</evidence>
<organism evidence="24 25">
    <name type="scientific">Marinibaculum pumilum</name>
    <dbReference type="NCBI Taxonomy" id="1766165"/>
    <lineage>
        <taxon>Bacteria</taxon>
        <taxon>Pseudomonadati</taxon>
        <taxon>Pseudomonadota</taxon>
        <taxon>Alphaproteobacteria</taxon>
        <taxon>Rhodospirillales</taxon>
        <taxon>Rhodospirillaceae</taxon>
        <taxon>Marinibaculum</taxon>
    </lineage>
</organism>
<evidence type="ECO:0000256" key="17">
    <source>
        <dbReference type="ARBA" id="ARBA00023026"/>
    </source>
</evidence>
<dbReference type="Pfam" id="PF00512">
    <property type="entry name" value="HisKA"/>
    <property type="match status" value="1"/>
</dbReference>
<keyword evidence="7" id="KW-0597">Phosphoprotein</keyword>
<keyword evidence="14" id="KW-0904">Protein phosphatase</keyword>
<dbReference type="Pfam" id="PF02518">
    <property type="entry name" value="HATPase_c"/>
    <property type="match status" value="1"/>
</dbReference>
<dbReference type="InterPro" id="IPR036097">
    <property type="entry name" value="HisK_dim/P_sf"/>
</dbReference>
<dbReference type="Gene3D" id="1.10.287.130">
    <property type="match status" value="1"/>
</dbReference>
<evidence type="ECO:0000256" key="15">
    <source>
        <dbReference type="ARBA" id="ARBA00023012"/>
    </source>
</evidence>
<evidence type="ECO:0000256" key="13">
    <source>
        <dbReference type="ARBA" id="ARBA00022842"/>
    </source>
</evidence>
<dbReference type="SMART" id="SM00388">
    <property type="entry name" value="HisKA"/>
    <property type="match status" value="1"/>
</dbReference>
<dbReference type="EMBL" id="JBHRTR010000036">
    <property type="protein sequence ID" value="MFC3230082.1"/>
    <property type="molecule type" value="Genomic_DNA"/>
</dbReference>
<keyword evidence="15" id="KW-0902">Two-component regulatory system</keyword>
<feature type="transmembrane region" description="Helical" evidence="21">
    <location>
        <begin position="44"/>
        <end position="65"/>
    </location>
</feature>
<dbReference type="CDD" id="cd00082">
    <property type="entry name" value="HisKA"/>
    <property type="match status" value="1"/>
</dbReference>
<sequence length="491" mass="52604">MDTRPDADAEAGAAAAAPGILSGPAEPLPVPARPSLLRSLSGRLLVLTIIFVMLSEVLIYVPSVARFQQGYLQGRVEAAYLASLAITAAPEKRLDPDLAMELLHSVGAMAVALKAGDQRALILGAHPPEEMGAVYDLRDEDPVSLIADTFTTILGGAGNALLVVAQHPGNPDLVLEIVLDPAPLQQEIADYSSRIFLLSLMISLITASLVFLALYFLMVRPMRRLTSSMIRFSRRPEDAGRVIRPSGRRDEIGIAEVQLAHMQAEVRTALAQQKRLAALGAAVAKISHDLRNILAGAQLLSDRLSTVEDPTVQRVAPRLIASVDRAIALCGRTLQFGKAEESPPQRRRFALHGLVEEVAATLDLGADGGPRWRNDVAPDLMVEADPEQLYRVLLNLMRNAVEAMAGQGELSVLAVAGQGRIAVEVADTGPGLPEKVRAHLFEPFRGSRSGGTGLGLTIALELVRAHGGDLRLLRSDGRGTTFRLELPERTA</sequence>
<dbReference type="PRINTS" id="PR00344">
    <property type="entry name" value="BCTRLSENSOR"/>
</dbReference>
<feature type="domain" description="HAMP" evidence="23">
    <location>
        <begin position="216"/>
        <end position="271"/>
    </location>
</feature>
<comment type="cofactor">
    <cofactor evidence="3">
        <name>Mg(2+)</name>
        <dbReference type="ChEBI" id="CHEBI:18420"/>
    </cofactor>
</comment>
<dbReference type="SMART" id="SM00387">
    <property type="entry name" value="HATPase_c"/>
    <property type="match status" value="1"/>
</dbReference>
<accession>A0ABV7L627</accession>
<keyword evidence="21" id="KW-0812">Transmembrane</keyword>
<evidence type="ECO:0000313" key="25">
    <source>
        <dbReference type="Proteomes" id="UP001595528"/>
    </source>
</evidence>
<proteinExistence type="predicted"/>
<name>A0ABV7L627_9PROT</name>
<keyword evidence="25" id="KW-1185">Reference proteome</keyword>
<evidence type="ECO:0000256" key="21">
    <source>
        <dbReference type="SAM" id="Phobius"/>
    </source>
</evidence>
<dbReference type="Gene3D" id="3.30.565.10">
    <property type="entry name" value="Histidine kinase-like ATPase, C-terminal domain"/>
    <property type="match status" value="1"/>
</dbReference>
<evidence type="ECO:0000256" key="14">
    <source>
        <dbReference type="ARBA" id="ARBA00022912"/>
    </source>
</evidence>
<evidence type="ECO:0000259" key="23">
    <source>
        <dbReference type="PROSITE" id="PS50885"/>
    </source>
</evidence>
<comment type="catalytic activity">
    <reaction evidence="1">
        <text>ATP + protein L-histidine = ADP + protein N-phospho-L-histidine.</text>
        <dbReference type="EC" id="2.7.13.3"/>
    </reaction>
</comment>
<dbReference type="PANTHER" id="PTHR44936">
    <property type="entry name" value="SENSOR PROTEIN CREC"/>
    <property type="match status" value="1"/>
</dbReference>